<dbReference type="EMBL" id="CAJVQA010007790">
    <property type="protein sequence ID" value="CAG8661929.1"/>
    <property type="molecule type" value="Genomic_DNA"/>
</dbReference>
<keyword evidence="1" id="KW-0732">Signal</keyword>
<dbReference type="OrthoDB" id="2441941at2759"/>
<evidence type="ECO:0000313" key="2">
    <source>
        <dbReference type="EMBL" id="CAG8661929.1"/>
    </source>
</evidence>
<dbReference type="Proteomes" id="UP000789759">
    <property type="component" value="Unassembled WGS sequence"/>
</dbReference>
<name>A0A9N9E222_9GLOM</name>
<comment type="caution">
    <text evidence="2">The sequence shown here is derived from an EMBL/GenBank/DDBJ whole genome shotgun (WGS) entry which is preliminary data.</text>
</comment>
<accession>A0A9N9E222</accession>
<feature type="signal peptide" evidence="1">
    <location>
        <begin position="1"/>
        <end position="17"/>
    </location>
</feature>
<evidence type="ECO:0000256" key="1">
    <source>
        <dbReference type="SAM" id="SignalP"/>
    </source>
</evidence>
<evidence type="ECO:0000313" key="3">
    <source>
        <dbReference type="Proteomes" id="UP000789759"/>
    </source>
</evidence>
<sequence length="213" mass="23993">MLTHISLLVVIIATIRWKYFIPTDPPAQQIMFSDIIFISGKYIIENTEECVTVAYASIVNTENAEHEFNSYNVPVCDPHVMFYVGVNRKPKETEDFIHFGIVGANIKVGNKYTISGHVKFSDLGKMMIEATDIDYVKGSEFNYNTSENSSSIKSNVRSIINVIADDVESTSLPIKKSKFSVFFKEDKNSAALDSYEPVKTSINVDKEYRSSSE</sequence>
<dbReference type="AlphaFoldDB" id="A0A9N9E222"/>
<reference evidence="2" key="1">
    <citation type="submission" date="2021-06" db="EMBL/GenBank/DDBJ databases">
        <authorList>
            <person name="Kallberg Y."/>
            <person name="Tangrot J."/>
            <person name="Rosling A."/>
        </authorList>
    </citation>
    <scope>NUCLEOTIDE SEQUENCE</scope>
    <source>
        <strain evidence="2">FL966</strain>
    </source>
</reference>
<protein>
    <submittedName>
        <fullName evidence="2">17088_t:CDS:1</fullName>
    </submittedName>
</protein>
<feature type="chain" id="PRO_5040502789" evidence="1">
    <location>
        <begin position="18"/>
        <end position="213"/>
    </location>
</feature>
<feature type="non-terminal residue" evidence="2">
    <location>
        <position position="213"/>
    </location>
</feature>
<keyword evidence="3" id="KW-1185">Reference proteome</keyword>
<organism evidence="2 3">
    <name type="scientific">Cetraspora pellucida</name>
    <dbReference type="NCBI Taxonomy" id="1433469"/>
    <lineage>
        <taxon>Eukaryota</taxon>
        <taxon>Fungi</taxon>
        <taxon>Fungi incertae sedis</taxon>
        <taxon>Mucoromycota</taxon>
        <taxon>Glomeromycotina</taxon>
        <taxon>Glomeromycetes</taxon>
        <taxon>Diversisporales</taxon>
        <taxon>Gigasporaceae</taxon>
        <taxon>Cetraspora</taxon>
    </lineage>
</organism>
<proteinExistence type="predicted"/>
<gene>
    <name evidence="2" type="ORF">CPELLU_LOCUS9842</name>
</gene>